<organism evidence="1 2">
    <name type="scientific">Pleurodeles waltl</name>
    <name type="common">Iberian ribbed newt</name>
    <dbReference type="NCBI Taxonomy" id="8319"/>
    <lineage>
        <taxon>Eukaryota</taxon>
        <taxon>Metazoa</taxon>
        <taxon>Chordata</taxon>
        <taxon>Craniata</taxon>
        <taxon>Vertebrata</taxon>
        <taxon>Euteleostomi</taxon>
        <taxon>Amphibia</taxon>
        <taxon>Batrachia</taxon>
        <taxon>Caudata</taxon>
        <taxon>Salamandroidea</taxon>
        <taxon>Salamandridae</taxon>
        <taxon>Pleurodelinae</taxon>
        <taxon>Pleurodeles</taxon>
    </lineage>
</organism>
<sequence>MNGGFLSCFTEDGGTLRRNNFAAQQAVCRGTITSPRSRRCADSVCQLLPHGKRKTSSLPIQLVSWFQLKREPWVSLYSAERCSGVGFVNKGRLL</sequence>
<name>A0AAV7WPC7_PLEWA</name>
<dbReference type="EMBL" id="JANPWB010000001">
    <property type="protein sequence ID" value="KAJ1215928.1"/>
    <property type="molecule type" value="Genomic_DNA"/>
</dbReference>
<keyword evidence="2" id="KW-1185">Reference proteome</keyword>
<comment type="caution">
    <text evidence="1">The sequence shown here is derived from an EMBL/GenBank/DDBJ whole genome shotgun (WGS) entry which is preliminary data.</text>
</comment>
<dbReference type="Proteomes" id="UP001066276">
    <property type="component" value="Chromosome 1_1"/>
</dbReference>
<evidence type="ECO:0000313" key="2">
    <source>
        <dbReference type="Proteomes" id="UP001066276"/>
    </source>
</evidence>
<evidence type="ECO:0000313" key="1">
    <source>
        <dbReference type="EMBL" id="KAJ1215928.1"/>
    </source>
</evidence>
<proteinExistence type="predicted"/>
<reference evidence="1" key="1">
    <citation type="journal article" date="2022" name="bioRxiv">
        <title>Sequencing and chromosome-scale assembly of the giantPleurodeles waltlgenome.</title>
        <authorList>
            <person name="Brown T."/>
            <person name="Elewa A."/>
            <person name="Iarovenko S."/>
            <person name="Subramanian E."/>
            <person name="Araus A.J."/>
            <person name="Petzold A."/>
            <person name="Susuki M."/>
            <person name="Suzuki K.-i.T."/>
            <person name="Hayashi T."/>
            <person name="Toyoda A."/>
            <person name="Oliveira C."/>
            <person name="Osipova E."/>
            <person name="Leigh N.D."/>
            <person name="Simon A."/>
            <person name="Yun M.H."/>
        </authorList>
    </citation>
    <scope>NUCLEOTIDE SEQUENCE</scope>
    <source>
        <strain evidence="1">20211129_DDA</strain>
        <tissue evidence="1">Liver</tissue>
    </source>
</reference>
<dbReference type="AlphaFoldDB" id="A0AAV7WPC7"/>
<protein>
    <submittedName>
        <fullName evidence="1">Uncharacterized protein</fullName>
    </submittedName>
</protein>
<accession>A0AAV7WPC7</accession>
<gene>
    <name evidence="1" type="ORF">NDU88_003534</name>
</gene>